<name>J9FAF9_9ZZZZ</name>
<accession>J9FAF9</accession>
<protein>
    <submittedName>
        <fullName evidence="1">Uncharacterized protein</fullName>
    </submittedName>
</protein>
<sequence>MLLVIVVFRLRTRKVMHSLEKTKMSEQLGRKKKSSANLKFSLLL</sequence>
<organism evidence="1">
    <name type="scientific">gut metagenome</name>
    <dbReference type="NCBI Taxonomy" id="749906"/>
    <lineage>
        <taxon>unclassified sequences</taxon>
        <taxon>metagenomes</taxon>
        <taxon>organismal metagenomes</taxon>
    </lineage>
</organism>
<dbReference type="AlphaFoldDB" id="J9FAF9"/>
<proteinExistence type="predicted"/>
<gene>
    <name evidence="1" type="ORF">EVA_20470</name>
</gene>
<evidence type="ECO:0000313" key="1">
    <source>
        <dbReference type="EMBL" id="EJW91423.1"/>
    </source>
</evidence>
<dbReference type="EMBL" id="AMCI01008190">
    <property type="protein sequence ID" value="EJW91423.1"/>
    <property type="molecule type" value="Genomic_DNA"/>
</dbReference>
<reference evidence="1" key="1">
    <citation type="journal article" date="2012" name="PLoS ONE">
        <title>Gene sets for utilization of primary and secondary nutrition supplies in the distal gut of endangered iberian lynx.</title>
        <authorList>
            <person name="Alcaide M."/>
            <person name="Messina E."/>
            <person name="Richter M."/>
            <person name="Bargiela R."/>
            <person name="Peplies J."/>
            <person name="Huws S.A."/>
            <person name="Newbold C.J."/>
            <person name="Golyshin P.N."/>
            <person name="Simon M.A."/>
            <person name="Lopez G."/>
            <person name="Yakimov M.M."/>
            <person name="Ferrer M."/>
        </authorList>
    </citation>
    <scope>NUCLEOTIDE SEQUENCE</scope>
</reference>
<comment type="caution">
    <text evidence="1">The sequence shown here is derived from an EMBL/GenBank/DDBJ whole genome shotgun (WGS) entry which is preliminary data.</text>
</comment>